<dbReference type="EMBL" id="SJPT01000001">
    <property type="protein sequence ID" value="TWU27104.1"/>
    <property type="molecule type" value="Genomic_DNA"/>
</dbReference>
<gene>
    <name evidence="1" type="ORF">Pla52o_09640</name>
</gene>
<protein>
    <submittedName>
        <fullName evidence="1">Uncharacterized protein</fullName>
    </submittedName>
</protein>
<evidence type="ECO:0000313" key="2">
    <source>
        <dbReference type="Proteomes" id="UP000316304"/>
    </source>
</evidence>
<sequence>MDMSETSQPAIDEVDLMLANARLRDELEPYRDESIDSSSMHRMPLQTENEYLTSMLAWERAPALPITSWFNPPLQLPTPDSVSDSTLPRLLANTIERLYSQRVVLKFTDHLSDRELYKIIYRDIMPSCEKKLDIPGKCLEWRCVEDNETWLRFYADAVDRRRFQEEYDVDLPPSEQPKYKRNLPGN</sequence>
<name>A0A5C6CTZ1_9BACT</name>
<evidence type="ECO:0000313" key="1">
    <source>
        <dbReference type="EMBL" id="TWU27104.1"/>
    </source>
</evidence>
<proteinExistence type="predicted"/>
<dbReference type="AlphaFoldDB" id="A0A5C6CTZ1"/>
<reference evidence="1 2" key="1">
    <citation type="submission" date="2019-02" db="EMBL/GenBank/DDBJ databases">
        <title>Deep-cultivation of Planctomycetes and their phenomic and genomic characterization uncovers novel biology.</title>
        <authorList>
            <person name="Wiegand S."/>
            <person name="Jogler M."/>
            <person name="Boedeker C."/>
            <person name="Pinto D."/>
            <person name="Vollmers J."/>
            <person name="Rivas-Marin E."/>
            <person name="Kohn T."/>
            <person name="Peeters S.H."/>
            <person name="Heuer A."/>
            <person name="Rast P."/>
            <person name="Oberbeckmann S."/>
            <person name="Bunk B."/>
            <person name="Jeske O."/>
            <person name="Meyerdierks A."/>
            <person name="Storesund J.E."/>
            <person name="Kallscheuer N."/>
            <person name="Luecker S."/>
            <person name="Lage O.M."/>
            <person name="Pohl T."/>
            <person name="Merkel B.J."/>
            <person name="Hornburger P."/>
            <person name="Mueller R.-W."/>
            <person name="Bruemmer F."/>
            <person name="Labrenz M."/>
            <person name="Spormann A.M."/>
            <person name="Op Den Camp H."/>
            <person name="Overmann J."/>
            <person name="Amann R."/>
            <person name="Jetten M.S.M."/>
            <person name="Mascher T."/>
            <person name="Medema M.H."/>
            <person name="Devos D.P."/>
            <person name="Kaster A.-K."/>
            <person name="Ovreas L."/>
            <person name="Rohde M."/>
            <person name="Galperin M.Y."/>
            <person name="Jogler C."/>
        </authorList>
    </citation>
    <scope>NUCLEOTIDE SEQUENCE [LARGE SCALE GENOMIC DNA]</scope>
    <source>
        <strain evidence="1 2">Pla52o</strain>
    </source>
</reference>
<dbReference type="Proteomes" id="UP000316304">
    <property type="component" value="Unassembled WGS sequence"/>
</dbReference>
<organism evidence="1 2">
    <name type="scientific">Novipirellula galeiformis</name>
    <dbReference type="NCBI Taxonomy" id="2528004"/>
    <lineage>
        <taxon>Bacteria</taxon>
        <taxon>Pseudomonadati</taxon>
        <taxon>Planctomycetota</taxon>
        <taxon>Planctomycetia</taxon>
        <taxon>Pirellulales</taxon>
        <taxon>Pirellulaceae</taxon>
        <taxon>Novipirellula</taxon>
    </lineage>
</organism>
<accession>A0A5C6CTZ1</accession>
<keyword evidence="2" id="KW-1185">Reference proteome</keyword>
<comment type="caution">
    <text evidence="1">The sequence shown here is derived from an EMBL/GenBank/DDBJ whole genome shotgun (WGS) entry which is preliminary data.</text>
</comment>